<name>A0A518CJF6_9PLAN</name>
<evidence type="ECO:0000256" key="6">
    <source>
        <dbReference type="ARBA" id="ARBA00023136"/>
    </source>
</evidence>
<dbReference type="GO" id="GO:0005886">
    <property type="term" value="C:plasma membrane"/>
    <property type="evidence" value="ECO:0007669"/>
    <property type="project" value="UniProtKB-SubCell"/>
</dbReference>
<dbReference type="RefSeq" id="WP_144993897.1">
    <property type="nucleotide sequence ID" value="NZ_CP036281.1"/>
</dbReference>
<evidence type="ECO:0000256" key="1">
    <source>
        <dbReference type="ARBA" id="ARBA00004651"/>
    </source>
</evidence>
<reference evidence="9 10" key="1">
    <citation type="submission" date="2019-02" db="EMBL/GenBank/DDBJ databases">
        <title>Deep-cultivation of Planctomycetes and their phenomic and genomic characterization uncovers novel biology.</title>
        <authorList>
            <person name="Wiegand S."/>
            <person name="Jogler M."/>
            <person name="Boedeker C."/>
            <person name="Pinto D."/>
            <person name="Vollmers J."/>
            <person name="Rivas-Marin E."/>
            <person name="Kohn T."/>
            <person name="Peeters S.H."/>
            <person name="Heuer A."/>
            <person name="Rast P."/>
            <person name="Oberbeckmann S."/>
            <person name="Bunk B."/>
            <person name="Jeske O."/>
            <person name="Meyerdierks A."/>
            <person name="Storesund J.E."/>
            <person name="Kallscheuer N."/>
            <person name="Luecker S."/>
            <person name="Lage O.M."/>
            <person name="Pohl T."/>
            <person name="Merkel B.J."/>
            <person name="Hornburger P."/>
            <person name="Mueller R.-W."/>
            <person name="Bruemmer F."/>
            <person name="Labrenz M."/>
            <person name="Spormann A.M."/>
            <person name="Op den Camp H."/>
            <person name="Overmann J."/>
            <person name="Amann R."/>
            <person name="Jetten M.S.M."/>
            <person name="Mascher T."/>
            <person name="Medema M.H."/>
            <person name="Devos D.P."/>
            <person name="Kaster A.-K."/>
            <person name="Ovreas L."/>
            <person name="Rohde M."/>
            <person name="Galperin M.Y."/>
            <person name="Jogler C."/>
        </authorList>
    </citation>
    <scope>NUCLEOTIDE SEQUENCE [LARGE SCALE GENOMIC DNA]</scope>
    <source>
        <strain evidence="9 10">Pla110</strain>
    </source>
</reference>
<keyword evidence="10" id="KW-1185">Reference proteome</keyword>
<feature type="transmembrane region" description="Helical" evidence="8">
    <location>
        <begin position="268"/>
        <end position="289"/>
    </location>
</feature>
<evidence type="ECO:0008006" key="11">
    <source>
        <dbReference type="Google" id="ProtNLM"/>
    </source>
</evidence>
<dbReference type="AlphaFoldDB" id="A0A518CJF6"/>
<feature type="transmembrane region" description="Helical" evidence="8">
    <location>
        <begin position="125"/>
        <end position="149"/>
    </location>
</feature>
<dbReference type="Proteomes" id="UP000317178">
    <property type="component" value="Chromosome"/>
</dbReference>
<keyword evidence="3" id="KW-1003">Cell membrane</keyword>
<proteinExistence type="inferred from homology"/>
<protein>
    <recommendedName>
        <fullName evidence="11">Polysaccharide biosynthesis protein</fullName>
    </recommendedName>
</protein>
<evidence type="ECO:0000256" key="2">
    <source>
        <dbReference type="ARBA" id="ARBA00007430"/>
    </source>
</evidence>
<sequence length="478" mass="54394">MTEPTSENPVKQEGNGGGNSSRWTRLLGRMEWNTAISYTLLAKAWQVLAGPVTVLLIGLYFTLDLQGYYYLFWKLLALQVFVELQLHTVIVNVTSHEWADLKHHPDSGLKGSPAALSRLRSFARLLLLIYGGMTLFFVLVVGVGGTWFLNLHPAEDIHWLLPWWGVVLANAVLVWLVPFHALLEGCEQVATVRKMLFWQAFTSNLVLWATIVTGFNLWTIFFLSLVRLVWELISILSWNRNFFRSIFVPADRDRLCWRTEVWPLQWRIAVKGIFIFFGFQIFEMVMFAYHGAEVAGQMGMTWTVLMALQIGAAAWVQTRVPEFGVLVAQQNYQELDRRFMKLAGISLGLMTAGGLAFVLLVSLLHWQEYAFASRFLPLIPLSLITLAATLSLIPTFQWIYIHAHKQSPHLILSCLSSSVVGALIWWLGKNYGAMGAAAAYLGMVVGFSLPVWTYVWFQCRRDWHQLPESESTSHEFSE</sequence>
<dbReference type="PANTHER" id="PTHR30250">
    <property type="entry name" value="PST FAMILY PREDICTED COLANIC ACID TRANSPORTER"/>
    <property type="match status" value="1"/>
</dbReference>
<evidence type="ECO:0000256" key="3">
    <source>
        <dbReference type="ARBA" id="ARBA00022475"/>
    </source>
</evidence>
<evidence type="ECO:0000256" key="7">
    <source>
        <dbReference type="SAM" id="MobiDB-lite"/>
    </source>
</evidence>
<comment type="similarity">
    <text evidence="2">Belongs to the polysaccharide synthase family.</text>
</comment>
<comment type="subcellular location">
    <subcellularLocation>
        <location evidence="1">Cell membrane</location>
        <topology evidence="1">Multi-pass membrane protein</topology>
    </subcellularLocation>
</comment>
<dbReference type="KEGG" id="plon:Pla110_10630"/>
<feature type="transmembrane region" description="Helical" evidence="8">
    <location>
        <begin position="161"/>
        <end position="183"/>
    </location>
</feature>
<evidence type="ECO:0000256" key="8">
    <source>
        <dbReference type="SAM" id="Phobius"/>
    </source>
</evidence>
<feature type="transmembrane region" description="Helical" evidence="8">
    <location>
        <begin position="35"/>
        <end position="61"/>
    </location>
</feature>
<evidence type="ECO:0000313" key="10">
    <source>
        <dbReference type="Proteomes" id="UP000317178"/>
    </source>
</evidence>
<evidence type="ECO:0000256" key="5">
    <source>
        <dbReference type="ARBA" id="ARBA00022989"/>
    </source>
</evidence>
<organism evidence="9 10">
    <name type="scientific">Polystyrenella longa</name>
    <dbReference type="NCBI Taxonomy" id="2528007"/>
    <lineage>
        <taxon>Bacteria</taxon>
        <taxon>Pseudomonadati</taxon>
        <taxon>Planctomycetota</taxon>
        <taxon>Planctomycetia</taxon>
        <taxon>Planctomycetales</taxon>
        <taxon>Planctomycetaceae</taxon>
        <taxon>Polystyrenella</taxon>
    </lineage>
</organism>
<dbReference type="OrthoDB" id="8562875at2"/>
<dbReference type="InterPro" id="IPR050833">
    <property type="entry name" value="Poly_Biosynth_Transport"/>
</dbReference>
<keyword evidence="6 8" id="KW-0472">Membrane</keyword>
<keyword evidence="4 8" id="KW-0812">Transmembrane</keyword>
<keyword evidence="5 8" id="KW-1133">Transmembrane helix</keyword>
<feature type="transmembrane region" description="Helical" evidence="8">
    <location>
        <begin position="378"/>
        <end position="401"/>
    </location>
</feature>
<evidence type="ECO:0000313" key="9">
    <source>
        <dbReference type="EMBL" id="QDU79355.1"/>
    </source>
</evidence>
<feature type="transmembrane region" description="Helical" evidence="8">
    <location>
        <begin position="434"/>
        <end position="457"/>
    </location>
</feature>
<accession>A0A518CJF6</accession>
<dbReference type="EMBL" id="CP036281">
    <property type="protein sequence ID" value="QDU79355.1"/>
    <property type="molecule type" value="Genomic_DNA"/>
</dbReference>
<gene>
    <name evidence="9" type="ORF">Pla110_10630</name>
</gene>
<feature type="transmembrane region" description="Helical" evidence="8">
    <location>
        <begin position="342"/>
        <end position="366"/>
    </location>
</feature>
<feature type="region of interest" description="Disordered" evidence="7">
    <location>
        <begin position="1"/>
        <end position="22"/>
    </location>
</feature>
<feature type="transmembrane region" description="Helical" evidence="8">
    <location>
        <begin position="410"/>
        <end position="428"/>
    </location>
</feature>
<evidence type="ECO:0000256" key="4">
    <source>
        <dbReference type="ARBA" id="ARBA00022692"/>
    </source>
</evidence>
<dbReference type="PANTHER" id="PTHR30250:SF10">
    <property type="entry name" value="LIPOPOLYSACCHARIDE BIOSYNTHESIS PROTEIN WZXC"/>
    <property type="match status" value="1"/>
</dbReference>